<feature type="region of interest" description="Disordered" evidence="1">
    <location>
        <begin position="841"/>
        <end position="869"/>
    </location>
</feature>
<gene>
    <name evidence="2" type="ORF">BD310DRAFT_727559</name>
</gene>
<keyword evidence="3" id="KW-1185">Reference proteome</keyword>
<feature type="compositionally biased region" description="Polar residues" evidence="1">
    <location>
        <begin position="154"/>
        <end position="175"/>
    </location>
</feature>
<accession>A0A4Q9PKU3</accession>
<reference evidence="2 3" key="1">
    <citation type="submission" date="2019-01" db="EMBL/GenBank/DDBJ databases">
        <title>Draft genome sequences of three monokaryotic isolates of the white-rot basidiomycete fungus Dichomitus squalens.</title>
        <authorList>
            <consortium name="DOE Joint Genome Institute"/>
            <person name="Lopez S.C."/>
            <person name="Andreopoulos B."/>
            <person name="Pangilinan J."/>
            <person name="Lipzen A."/>
            <person name="Riley R."/>
            <person name="Ahrendt S."/>
            <person name="Ng V."/>
            <person name="Barry K."/>
            <person name="Daum C."/>
            <person name="Grigoriev I.V."/>
            <person name="Hilden K.S."/>
            <person name="Makela M.R."/>
            <person name="de Vries R.P."/>
        </authorList>
    </citation>
    <scope>NUCLEOTIDE SEQUENCE [LARGE SCALE GENOMIC DNA]</scope>
    <source>
        <strain evidence="2 3">CBS 464.89</strain>
    </source>
</reference>
<evidence type="ECO:0000313" key="2">
    <source>
        <dbReference type="EMBL" id="TBU54777.1"/>
    </source>
</evidence>
<evidence type="ECO:0000313" key="3">
    <source>
        <dbReference type="Proteomes" id="UP000292082"/>
    </source>
</evidence>
<evidence type="ECO:0000256" key="1">
    <source>
        <dbReference type="SAM" id="MobiDB-lite"/>
    </source>
</evidence>
<dbReference type="EMBL" id="ML145181">
    <property type="protein sequence ID" value="TBU54777.1"/>
    <property type="molecule type" value="Genomic_DNA"/>
</dbReference>
<dbReference type="AlphaFoldDB" id="A0A4Q9PKU3"/>
<sequence length="869" mass="96798">MLAACLICCNTPLTIRRSLPTLRFLPIRTEEMHSSLSRSIHSVVNYLFRYPELQPLTDRGSLWLSVIAFALPKLDGASNMLRNREALLLGLIPFTRNADGATWKAHSLQDAHSDTLESTHSSAIAPEDCDGLPGILGRPLTDAGDCVTPRDAHSGTSASIQSSATTPQTSNGLSDTLSETAGAAVADELHKISASIPQAHFTSSTTYPIPLIPMLCIATRADIVPLMCSAMHQRKALGCQDIPVLGITQNQIESNSTLQVLVGWMEESQSNDVDHMMHIATSLSAKMRTSPDYGVFNLHDQSSALAFSDFLIRIGLHFATISSSLPLERAVPGVDCECIHHWRDGPILETLSEDQLTDEWIREWNREVYDCRASLNNEGHLDFGFMSPTSWQSLRWPTHSNLWLLEHDLKSDQEVKSGSDFSGRGGPGIMDWMLDHSVIPVPLPRTCDGPLYHEFQEKLCRYLHILRNTAGSLIPENSGIYALATVVLETTVHLEGECPALESRSWPWRHLAQWASREASDASGVPTKYFLKVPVEYLRSTEYDELAQAHSLVKASTDTQALDSHVLPYRTIYASMDRYEGVVRDEFRMHRDAVLSGRDAVHSLDDFIPLWDFSRIISQAIRTMNDTLYSFRDRQHMSDAFKHAYEMRMQDYRTRLSRYPTGSVVDASLAIIAPLNLDSHADQEIMKSIAFYQLEDPVNSSSIYLPLLIVNHQRLGTELEVATINEQRMGCASAARFLASLGIFDFPVYGLATYGTKGVVCQTWYSQSGGCCFVVDADRDGTEFDIAEETGILRCADFFGMVNRSAADLLARFEQAKPSLLERLKSEEGRASLSWTSRLQLEEGIPPEVDESDPEVDEEVSEVDEEVSE</sequence>
<feature type="compositionally biased region" description="Acidic residues" evidence="1">
    <location>
        <begin position="848"/>
        <end position="869"/>
    </location>
</feature>
<proteinExistence type="predicted"/>
<feature type="region of interest" description="Disordered" evidence="1">
    <location>
        <begin position="146"/>
        <end position="175"/>
    </location>
</feature>
<dbReference type="Proteomes" id="UP000292082">
    <property type="component" value="Unassembled WGS sequence"/>
</dbReference>
<protein>
    <submittedName>
        <fullName evidence="2">Uncharacterized protein</fullName>
    </submittedName>
</protein>
<name>A0A4Q9PKU3_9APHY</name>
<organism evidence="2 3">
    <name type="scientific">Dichomitus squalens</name>
    <dbReference type="NCBI Taxonomy" id="114155"/>
    <lineage>
        <taxon>Eukaryota</taxon>
        <taxon>Fungi</taxon>
        <taxon>Dikarya</taxon>
        <taxon>Basidiomycota</taxon>
        <taxon>Agaricomycotina</taxon>
        <taxon>Agaricomycetes</taxon>
        <taxon>Polyporales</taxon>
        <taxon>Polyporaceae</taxon>
        <taxon>Dichomitus</taxon>
    </lineage>
</organism>